<dbReference type="InterPro" id="IPR051219">
    <property type="entry name" value="Heterochromatin_chromo-domain"/>
</dbReference>
<comment type="caution">
    <text evidence="4">The sequence shown here is derived from an EMBL/GenBank/DDBJ whole genome shotgun (WGS) entry which is preliminary data.</text>
</comment>
<reference evidence="4" key="1">
    <citation type="journal article" date="2020" name="Fungal Divers.">
        <title>Resolving the Mortierellaceae phylogeny through synthesis of multi-gene phylogenetics and phylogenomics.</title>
        <authorList>
            <person name="Vandepol N."/>
            <person name="Liber J."/>
            <person name="Desiro A."/>
            <person name="Na H."/>
            <person name="Kennedy M."/>
            <person name="Barry K."/>
            <person name="Grigoriev I.V."/>
            <person name="Miller A.N."/>
            <person name="O'Donnell K."/>
            <person name="Stajich J.E."/>
            <person name="Bonito G."/>
        </authorList>
    </citation>
    <scope>NUCLEOTIDE SEQUENCE</scope>
    <source>
        <strain evidence="4">NRRL 6426</strain>
    </source>
</reference>
<accession>A0A9P5R257</accession>
<dbReference type="OrthoDB" id="10267344at2759"/>
<dbReference type="EMBL" id="JAAAUQ010002906">
    <property type="protein sequence ID" value="KAF9120044.1"/>
    <property type="molecule type" value="Genomic_DNA"/>
</dbReference>
<feature type="domain" description="Chromo" evidence="3">
    <location>
        <begin position="113"/>
        <end position="166"/>
    </location>
</feature>
<evidence type="ECO:0000256" key="2">
    <source>
        <dbReference type="ARBA" id="ARBA00023242"/>
    </source>
</evidence>
<evidence type="ECO:0000313" key="4">
    <source>
        <dbReference type="EMBL" id="KAF9120044.1"/>
    </source>
</evidence>
<dbReference type="Gene3D" id="2.40.50.40">
    <property type="match status" value="1"/>
</dbReference>
<dbReference type="GO" id="GO:0005634">
    <property type="term" value="C:nucleus"/>
    <property type="evidence" value="ECO:0007669"/>
    <property type="project" value="UniProtKB-SubCell"/>
</dbReference>
<feature type="non-terminal residue" evidence="4">
    <location>
        <position position="166"/>
    </location>
</feature>
<dbReference type="InterPro" id="IPR017984">
    <property type="entry name" value="Chromo_dom_subgr"/>
</dbReference>
<dbReference type="InterPro" id="IPR023780">
    <property type="entry name" value="Chromo_domain"/>
</dbReference>
<dbReference type="PRINTS" id="PR00504">
    <property type="entry name" value="CHROMODOMAIN"/>
</dbReference>
<dbReference type="AlphaFoldDB" id="A0A9P5R257"/>
<comment type="subcellular location">
    <subcellularLocation>
        <location evidence="1">Nucleus</location>
    </subcellularLocation>
</comment>
<dbReference type="PANTHER" id="PTHR22812">
    <property type="entry name" value="CHROMOBOX PROTEIN"/>
    <property type="match status" value="1"/>
</dbReference>
<keyword evidence="5" id="KW-1185">Reference proteome</keyword>
<name>A0A9P5R257_9FUNG</name>
<dbReference type="SMART" id="SM00298">
    <property type="entry name" value="CHROMO"/>
    <property type="match status" value="1"/>
</dbReference>
<protein>
    <recommendedName>
        <fullName evidence="3">Chromo domain-containing protein</fullName>
    </recommendedName>
</protein>
<evidence type="ECO:0000256" key="1">
    <source>
        <dbReference type="ARBA" id="ARBA00004123"/>
    </source>
</evidence>
<dbReference type="PROSITE" id="PS50013">
    <property type="entry name" value="CHROMO_2"/>
    <property type="match status" value="1"/>
</dbReference>
<gene>
    <name evidence="4" type="ORF">BG015_006172</name>
</gene>
<proteinExistence type="predicted"/>
<dbReference type="Pfam" id="PF00385">
    <property type="entry name" value="Chromo"/>
    <property type="match status" value="1"/>
</dbReference>
<dbReference type="SUPFAM" id="SSF54160">
    <property type="entry name" value="Chromo domain-like"/>
    <property type="match status" value="1"/>
</dbReference>
<sequence length="166" mass="19353">MSQEDLLKRLEFMTTIVFPAIEAKAKSNQRKMIERFNRTILHSEFPDGSTVMAVDPIKGDSLSPRYEGPFTVVRKNKGGAYILKDGTGSMLGRRYAPSQLKLVYEDPDSFLTYEVEKILDARRTTEGTWEYFVKWKHYSDNDNTWEPEENFVERKCVTDYWADHPP</sequence>
<organism evidence="4 5">
    <name type="scientific">Linnemannia schmuckeri</name>
    <dbReference type="NCBI Taxonomy" id="64567"/>
    <lineage>
        <taxon>Eukaryota</taxon>
        <taxon>Fungi</taxon>
        <taxon>Fungi incertae sedis</taxon>
        <taxon>Mucoromycota</taxon>
        <taxon>Mortierellomycotina</taxon>
        <taxon>Mortierellomycetes</taxon>
        <taxon>Mortierellales</taxon>
        <taxon>Mortierellaceae</taxon>
        <taxon>Linnemannia</taxon>
    </lineage>
</organism>
<evidence type="ECO:0000259" key="3">
    <source>
        <dbReference type="PROSITE" id="PS50013"/>
    </source>
</evidence>
<dbReference type="InterPro" id="IPR000953">
    <property type="entry name" value="Chromo/chromo_shadow_dom"/>
</dbReference>
<evidence type="ECO:0000313" key="5">
    <source>
        <dbReference type="Proteomes" id="UP000748756"/>
    </source>
</evidence>
<keyword evidence="2" id="KW-0539">Nucleus</keyword>
<dbReference type="InterPro" id="IPR016197">
    <property type="entry name" value="Chromo-like_dom_sf"/>
</dbReference>
<dbReference type="Proteomes" id="UP000748756">
    <property type="component" value="Unassembled WGS sequence"/>
</dbReference>